<protein>
    <submittedName>
        <fullName evidence="1">Glycosyltransferase</fullName>
    </submittedName>
</protein>
<gene>
    <name evidence="1" type="ORF">ACFSDX_02155</name>
</gene>
<evidence type="ECO:0000313" key="1">
    <source>
        <dbReference type="EMBL" id="MFD1871212.1"/>
    </source>
</evidence>
<proteinExistence type="predicted"/>
<organism evidence="1 2">
    <name type="scientific">Hymenobacter bucti</name>
    <dbReference type="NCBI Taxonomy" id="1844114"/>
    <lineage>
        <taxon>Bacteria</taxon>
        <taxon>Pseudomonadati</taxon>
        <taxon>Bacteroidota</taxon>
        <taxon>Cytophagia</taxon>
        <taxon>Cytophagales</taxon>
        <taxon>Hymenobacteraceae</taxon>
        <taxon>Hymenobacter</taxon>
    </lineage>
</organism>
<dbReference type="Gene3D" id="3.40.50.2000">
    <property type="entry name" value="Glycogen Phosphorylase B"/>
    <property type="match status" value="1"/>
</dbReference>
<dbReference type="Proteomes" id="UP001597197">
    <property type="component" value="Unassembled WGS sequence"/>
</dbReference>
<evidence type="ECO:0000313" key="2">
    <source>
        <dbReference type="Proteomes" id="UP001597197"/>
    </source>
</evidence>
<dbReference type="SUPFAM" id="SSF53756">
    <property type="entry name" value="UDP-Glycosyltransferase/glycogen phosphorylase"/>
    <property type="match status" value="1"/>
</dbReference>
<comment type="caution">
    <text evidence="1">The sequence shown here is derived from an EMBL/GenBank/DDBJ whole genome shotgun (WGS) entry which is preliminary data.</text>
</comment>
<reference evidence="2" key="1">
    <citation type="journal article" date="2019" name="Int. J. Syst. Evol. Microbiol.">
        <title>The Global Catalogue of Microorganisms (GCM) 10K type strain sequencing project: providing services to taxonomists for standard genome sequencing and annotation.</title>
        <authorList>
            <consortium name="The Broad Institute Genomics Platform"/>
            <consortium name="The Broad Institute Genome Sequencing Center for Infectious Disease"/>
            <person name="Wu L."/>
            <person name="Ma J."/>
        </authorList>
    </citation>
    <scope>NUCLEOTIDE SEQUENCE [LARGE SCALE GENOMIC DNA]</scope>
    <source>
        <strain evidence="2">CGMCC 1.15795</strain>
    </source>
</reference>
<name>A0ABW4QPB3_9BACT</name>
<sequence length="376" mass="41209">MKIVFFCGSLEPGRDGVGDYVRRLAAELSQQGHEPAAIALSDHHLQQEISTGPEAGAVALPLLRLPASWPMRRRLQRAQEWTDAFGPEWLSLQFVPFAFHPRGLAYNLGKHLARLGRGRSWHLMVHELWVGMDAEAPLKHRWWGKLQRYLINAMITDLRPKLIHTQTSLYQAQLAKLGFSSHLLPLFANIPNTSLARPVSVAGEESRTVSLVIFGSIHAGAPVAQFAHDAAQYARENAVPVKLTMIGRCGKEQETWAASWRAVGLPVEILGEQTPDFISQVLWQSSLGVATTPVDVIGKSGTAAAMLEHGLPVLCVAHPWFPIGIAPPTPPNRVSVYKEGNFAAYLVGKTRELNPNPSAEIARKLLDSLQAVPVSA</sequence>
<dbReference type="EMBL" id="JBHUFD010000001">
    <property type="protein sequence ID" value="MFD1871212.1"/>
    <property type="molecule type" value="Genomic_DNA"/>
</dbReference>
<accession>A0ABW4QPB3</accession>
<dbReference type="RefSeq" id="WP_382311556.1">
    <property type="nucleotide sequence ID" value="NZ_JBHUFD010000001.1"/>
</dbReference>
<keyword evidence="2" id="KW-1185">Reference proteome</keyword>